<dbReference type="PANTHER" id="PTHR35894">
    <property type="entry name" value="GENERAL SECRETION PATHWAY PROTEIN A-RELATED"/>
    <property type="match status" value="1"/>
</dbReference>
<dbReference type="SUPFAM" id="SSF52540">
    <property type="entry name" value="P-loop containing nucleoside triphosphate hydrolases"/>
    <property type="match status" value="1"/>
</dbReference>
<dbReference type="EMBL" id="MFTC01000044">
    <property type="protein sequence ID" value="OGI51298.1"/>
    <property type="molecule type" value="Genomic_DNA"/>
</dbReference>
<dbReference type="PANTHER" id="PTHR35894:SF7">
    <property type="entry name" value="GENERAL SECRETION PATHWAY PROTEIN A-RELATED"/>
    <property type="match status" value="1"/>
</dbReference>
<protein>
    <submittedName>
        <fullName evidence="3">AAA family ATPase</fullName>
    </submittedName>
</protein>
<feature type="domain" description="ORC1/DEAH AAA+ ATPase" evidence="2">
    <location>
        <begin position="40"/>
        <end position="172"/>
    </location>
</feature>
<dbReference type="GO" id="GO:0016887">
    <property type="term" value="F:ATP hydrolysis activity"/>
    <property type="evidence" value="ECO:0007669"/>
    <property type="project" value="InterPro"/>
</dbReference>
<dbReference type="STRING" id="1817768.A3A87_05895"/>
<name>A0A1F6U1N7_9PROT</name>
<dbReference type="Proteomes" id="UP000179037">
    <property type="component" value="Unassembled WGS sequence"/>
</dbReference>
<sequence>MYGSHFGLKELPFTITPDTSFFFAHSSHQVALNTLLVAARSGEGFMKVIGEVGIGKTLLCRKFLGALNHREFVTAYIPNPYLQPMTLLLACADELGIKYPQYINQHQLLRLLNRYLIDSYAKGKRVLLCLDEAQAIPIETLESLRLLSNLETERRKLMQVVLFGQPELNARLDNPSIRQLKQRICFACQLSPLNMSEVEFYISHRLAVAGYRGPRLFPHRAVKAIYRVSNGVPRLVNILAHKALMAAFGEGARVVADRHVRMAVADTESTQGALTVKARIKKYLTALVSAVTAISLLPLTTLVLTGATLVTGSPV</sequence>
<accession>A0A1F6U1N7</accession>
<proteinExistence type="predicted"/>
<feature type="transmembrane region" description="Helical" evidence="1">
    <location>
        <begin position="283"/>
        <end position="310"/>
    </location>
</feature>
<dbReference type="InterPro" id="IPR052026">
    <property type="entry name" value="ExeA_AAA_ATPase_DNA-bind"/>
</dbReference>
<evidence type="ECO:0000313" key="3">
    <source>
        <dbReference type="EMBL" id="OGI51298.1"/>
    </source>
</evidence>
<dbReference type="InterPro" id="IPR027417">
    <property type="entry name" value="P-loop_NTPase"/>
</dbReference>
<keyword evidence="1" id="KW-1133">Transmembrane helix</keyword>
<gene>
    <name evidence="3" type="ORF">A3A87_05895</name>
</gene>
<dbReference type="Pfam" id="PF13401">
    <property type="entry name" value="AAA_22"/>
    <property type="match status" value="1"/>
</dbReference>
<dbReference type="InterPro" id="IPR049945">
    <property type="entry name" value="AAA_22"/>
</dbReference>
<evidence type="ECO:0000256" key="1">
    <source>
        <dbReference type="SAM" id="Phobius"/>
    </source>
</evidence>
<keyword evidence="1" id="KW-0472">Membrane</keyword>
<reference evidence="3 4" key="1">
    <citation type="journal article" date="2016" name="Nat. Commun.">
        <title>Thousands of microbial genomes shed light on interconnected biogeochemical processes in an aquifer system.</title>
        <authorList>
            <person name="Anantharaman K."/>
            <person name="Brown C.T."/>
            <person name="Hug L.A."/>
            <person name="Sharon I."/>
            <person name="Castelle C.J."/>
            <person name="Probst A.J."/>
            <person name="Thomas B.C."/>
            <person name="Singh A."/>
            <person name="Wilkins M.J."/>
            <person name="Karaoz U."/>
            <person name="Brodie E.L."/>
            <person name="Williams K.H."/>
            <person name="Hubbard S.S."/>
            <person name="Banfield J.F."/>
        </authorList>
    </citation>
    <scope>NUCLEOTIDE SEQUENCE [LARGE SCALE GENOMIC DNA]</scope>
</reference>
<evidence type="ECO:0000259" key="2">
    <source>
        <dbReference type="Pfam" id="PF13401"/>
    </source>
</evidence>
<evidence type="ECO:0000313" key="4">
    <source>
        <dbReference type="Proteomes" id="UP000179037"/>
    </source>
</evidence>
<organism evidence="3 4">
    <name type="scientific">Candidatus Muproteobacteria bacterium RIFCSPLOWO2_01_FULL_60_18</name>
    <dbReference type="NCBI Taxonomy" id="1817768"/>
    <lineage>
        <taxon>Bacteria</taxon>
        <taxon>Pseudomonadati</taxon>
        <taxon>Pseudomonadota</taxon>
        <taxon>Candidatus Muproteobacteria</taxon>
    </lineage>
</organism>
<dbReference type="Gene3D" id="3.40.50.300">
    <property type="entry name" value="P-loop containing nucleotide triphosphate hydrolases"/>
    <property type="match status" value="1"/>
</dbReference>
<dbReference type="AlphaFoldDB" id="A0A1F6U1N7"/>
<keyword evidence="1" id="KW-0812">Transmembrane</keyword>
<comment type="caution">
    <text evidence="3">The sequence shown here is derived from an EMBL/GenBank/DDBJ whole genome shotgun (WGS) entry which is preliminary data.</text>
</comment>